<dbReference type="VEuPathDB" id="TrichDB:TVAGG3_0392830"/>
<dbReference type="PANTHER" id="PTHR34408">
    <property type="entry name" value="FAMILY PROTEIN, PUTATIVE-RELATED"/>
    <property type="match status" value="1"/>
</dbReference>
<dbReference type="KEGG" id="tva:5468806"/>
<dbReference type="OrthoDB" id="5985073at2759"/>
<gene>
    <name evidence="1" type="ORF">TVAG_185510</name>
</gene>
<dbReference type="Gene3D" id="1.10.530.10">
    <property type="match status" value="1"/>
</dbReference>
<proteinExistence type="predicted"/>
<dbReference type="InterPro" id="IPR023346">
    <property type="entry name" value="Lysozyme-like_dom_sf"/>
</dbReference>
<dbReference type="EMBL" id="DS113179">
    <property type="protein sequence ID" value="EAY23244.1"/>
    <property type="molecule type" value="Genomic_DNA"/>
</dbReference>
<reference evidence="1" key="2">
    <citation type="journal article" date="2007" name="Science">
        <title>Draft genome sequence of the sexually transmitted pathogen Trichomonas vaginalis.</title>
        <authorList>
            <person name="Carlton J.M."/>
            <person name="Hirt R.P."/>
            <person name="Silva J.C."/>
            <person name="Delcher A.L."/>
            <person name="Schatz M."/>
            <person name="Zhao Q."/>
            <person name="Wortman J.R."/>
            <person name="Bidwell S.L."/>
            <person name="Alsmark U.C.M."/>
            <person name="Besteiro S."/>
            <person name="Sicheritz-Ponten T."/>
            <person name="Noel C.J."/>
            <person name="Dacks J.B."/>
            <person name="Foster P.G."/>
            <person name="Simillion C."/>
            <person name="Van de Peer Y."/>
            <person name="Miranda-Saavedra D."/>
            <person name="Barton G.J."/>
            <person name="Westrop G.D."/>
            <person name="Mueller S."/>
            <person name="Dessi D."/>
            <person name="Fiori P.L."/>
            <person name="Ren Q."/>
            <person name="Paulsen I."/>
            <person name="Zhang H."/>
            <person name="Bastida-Corcuera F.D."/>
            <person name="Simoes-Barbosa A."/>
            <person name="Brown M.T."/>
            <person name="Hayes R.D."/>
            <person name="Mukherjee M."/>
            <person name="Okumura C.Y."/>
            <person name="Schneider R."/>
            <person name="Smith A.J."/>
            <person name="Vanacova S."/>
            <person name="Villalvazo M."/>
            <person name="Haas B.J."/>
            <person name="Pertea M."/>
            <person name="Feldblyum T.V."/>
            <person name="Utterback T.R."/>
            <person name="Shu C.L."/>
            <person name="Osoegawa K."/>
            <person name="de Jong P.J."/>
            <person name="Hrdy I."/>
            <person name="Horvathova L."/>
            <person name="Zubacova Z."/>
            <person name="Dolezal P."/>
            <person name="Malik S.B."/>
            <person name="Logsdon J.M. Jr."/>
            <person name="Henze K."/>
            <person name="Gupta A."/>
            <person name="Wang C.C."/>
            <person name="Dunne R.L."/>
            <person name="Upcroft J.A."/>
            <person name="Upcroft P."/>
            <person name="White O."/>
            <person name="Salzberg S.L."/>
            <person name="Tang P."/>
            <person name="Chiu C.-H."/>
            <person name="Lee Y.-S."/>
            <person name="Embley T.M."/>
            <person name="Coombs G.H."/>
            <person name="Mottram J.C."/>
            <person name="Tachezy J."/>
            <person name="Fraser-Liggett C.M."/>
            <person name="Johnson P.J."/>
        </authorList>
    </citation>
    <scope>NUCLEOTIDE SEQUENCE [LARGE SCALE GENOMIC DNA]</scope>
    <source>
        <strain evidence="1">G3</strain>
    </source>
</reference>
<dbReference type="PANTHER" id="PTHR34408:SF1">
    <property type="entry name" value="GLYCOSYL HYDROLASE FAMILY 19 DOMAIN-CONTAINING PROTEIN HI_1415"/>
    <property type="match status" value="1"/>
</dbReference>
<dbReference type="InterPro" id="IPR052354">
    <property type="entry name" value="Cell_Wall_Dynamics_Protein"/>
</dbReference>
<evidence type="ECO:0000313" key="2">
    <source>
        <dbReference type="Proteomes" id="UP000001542"/>
    </source>
</evidence>
<reference evidence="1" key="1">
    <citation type="submission" date="2006-10" db="EMBL/GenBank/DDBJ databases">
        <authorList>
            <person name="Amadeo P."/>
            <person name="Zhao Q."/>
            <person name="Wortman J."/>
            <person name="Fraser-Liggett C."/>
            <person name="Carlton J."/>
        </authorList>
    </citation>
    <scope>NUCLEOTIDE SEQUENCE</scope>
    <source>
        <strain evidence="1">G3</strain>
    </source>
</reference>
<dbReference type="SUPFAM" id="SSF53955">
    <property type="entry name" value="Lysozyme-like"/>
    <property type="match status" value="1"/>
</dbReference>
<evidence type="ECO:0000313" key="1">
    <source>
        <dbReference type="EMBL" id="EAY23244.1"/>
    </source>
</evidence>
<keyword evidence="2" id="KW-1185">Reference proteome</keyword>
<dbReference type="AlphaFoldDB" id="A2D8J5"/>
<dbReference type="VEuPathDB" id="TrichDB:TVAG_185510"/>
<name>A2D8J5_TRIV3</name>
<dbReference type="SMR" id="A2D8J5"/>
<sequence length="185" mass="20908">MTLEVTDEQMKEMGWSKYNLADLNNCLKQFSINTVESLRHFLSQCSHESVHGNFVKELASGDAYENRKDLGNVNEGDGKKFKGAGYLQLTGRSNYQQLADKIGDKDVMKGVDYVAANYPWTSAAFWWQKNGMNTLCNSGATVEQVTKKVNGGQNGLEDRKKYYEKASQIWLTEAEKKAKEEAEKK</sequence>
<dbReference type="Proteomes" id="UP000001542">
    <property type="component" value="Unassembled WGS sequence"/>
</dbReference>
<dbReference type="STRING" id="5722.A2D8J5"/>
<protein>
    <submittedName>
        <fullName evidence="1">Uncharacterized protein</fullName>
    </submittedName>
</protein>
<accession>A2D8J5</accession>
<dbReference type="InParanoid" id="A2D8J5"/>
<organism evidence="1 2">
    <name type="scientific">Trichomonas vaginalis (strain ATCC PRA-98 / G3)</name>
    <dbReference type="NCBI Taxonomy" id="412133"/>
    <lineage>
        <taxon>Eukaryota</taxon>
        <taxon>Metamonada</taxon>
        <taxon>Parabasalia</taxon>
        <taxon>Trichomonadida</taxon>
        <taxon>Trichomonadidae</taxon>
        <taxon>Trichomonas</taxon>
    </lineage>
</organism>
<dbReference type="OMA" id="KMQQAMF"/>
<dbReference type="RefSeq" id="XP_001584230.1">
    <property type="nucleotide sequence ID" value="XM_001584180.1"/>
</dbReference>